<dbReference type="GO" id="GO:0004803">
    <property type="term" value="F:transposase activity"/>
    <property type="evidence" value="ECO:0007669"/>
    <property type="project" value="InterPro"/>
</dbReference>
<name>A0A3B0UJS1_9ZZZZ</name>
<gene>
    <name evidence="2" type="ORF">MNBD_BACTEROID07-316</name>
</gene>
<feature type="non-terminal residue" evidence="2">
    <location>
        <position position="1"/>
    </location>
</feature>
<dbReference type="EMBL" id="UOET01000259">
    <property type="protein sequence ID" value="VAW28583.1"/>
    <property type="molecule type" value="Genomic_DNA"/>
</dbReference>
<accession>A0A3B0UJS1</accession>
<reference evidence="2" key="1">
    <citation type="submission" date="2018-06" db="EMBL/GenBank/DDBJ databases">
        <authorList>
            <person name="Zhirakovskaya E."/>
        </authorList>
    </citation>
    <scope>NUCLEOTIDE SEQUENCE</scope>
</reference>
<dbReference type="Pfam" id="PF01609">
    <property type="entry name" value="DDE_Tnp_1"/>
    <property type="match status" value="1"/>
</dbReference>
<feature type="domain" description="Transposase IS4-like" evidence="1">
    <location>
        <begin position="33"/>
        <end position="97"/>
    </location>
</feature>
<evidence type="ECO:0000313" key="2">
    <source>
        <dbReference type="EMBL" id="VAW28583.1"/>
    </source>
</evidence>
<dbReference type="GO" id="GO:0006313">
    <property type="term" value="P:DNA transposition"/>
    <property type="evidence" value="ECO:0007669"/>
    <property type="project" value="InterPro"/>
</dbReference>
<dbReference type="GO" id="GO:0003677">
    <property type="term" value="F:DNA binding"/>
    <property type="evidence" value="ECO:0007669"/>
    <property type="project" value="InterPro"/>
</dbReference>
<sequence length="160" mass="19150">KSNINNRGYNKYLKLEGEVTVEIDYGKFEQDKQWDGLKGYITNTKLSDKEVIENYQNLWHIERAFRMSKTDLRIRPIYHQLRDRIEAHICISFTAYSIYKELERVLYQEKSSLSVKKAAELTHNMYQITYQLPDSKQTKQKLLGMDGQQRELYEIVLKNF</sequence>
<evidence type="ECO:0000259" key="1">
    <source>
        <dbReference type="Pfam" id="PF01609"/>
    </source>
</evidence>
<dbReference type="InterPro" id="IPR002559">
    <property type="entry name" value="Transposase_11"/>
</dbReference>
<dbReference type="AlphaFoldDB" id="A0A3B0UJS1"/>
<protein>
    <submittedName>
        <fullName evidence="2">Transposase, IS4 family</fullName>
    </submittedName>
</protein>
<organism evidence="2">
    <name type="scientific">hydrothermal vent metagenome</name>
    <dbReference type="NCBI Taxonomy" id="652676"/>
    <lineage>
        <taxon>unclassified sequences</taxon>
        <taxon>metagenomes</taxon>
        <taxon>ecological metagenomes</taxon>
    </lineage>
</organism>
<dbReference type="SUPFAM" id="SSF53098">
    <property type="entry name" value="Ribonuclease H-like"/>
    <property type="match status" value="1"/>
</dbReference>
<dbReference type="InterPro" id="IPR012337">
    <property type="entry name" value="RNaseH-like_sf"/>
</dbReference>
<proteinExistence type="predicted"/>